<dbReference type="AlphaFoldDB" id="A0AAV6IQT9"/>
<organism evidence="1 2">
    <name type="scientific">Rhododendron griersonianum</name>
    <dbReference type="NCBI Taxonomy" id="479676"/>
    <lineage>
        <taxon>Eukaryota</taxon>
        <taxon>Viridiplantae</taxon>
        <taxon>Streptophyta</taxon>
        <taxon>Embryophyta</taxon>
        <taxon>Tracheophyta</taxon>
        <taxon>Spermatophyta</taxon>
        <taxon>Magnoliopsida</taxon>
        <taxon>eudicotyledons</taxon>
        <taxon>Gunneridae</taxon>
        <taxon>Pentapetalae</taxon>
        <taxon>asterids</taxon>
        <taxon>Ericales</taxon>
        <taxon>Ericaceae</taxon>
        <taxon>Ericoideae</taxon>
        <taxon>Rhodoreae</taxon>
        <taxon>Rhododendron</taxon>
    </lineage>
</organism>
<protein>
    <submittedName>
        <fullName evidence="1">Uncharacterized protein</fullName>
    </submittedName>
</protein>
<dbReference type="EMBL" id="JACTNZ010000009">
    <property type="protein sequence ID" value="KAG5531121.1"/>
    <property type="molecule type" value="Genomic_DNA"/>
</dbReference>
<dbReference type="Proteomes" id="UP000823749">
    <property type="component" value="Chromosome 9"/>
</dbReference>
<evidence type="ECO:0000313" key="1">
    <source>
        <dbReference type="EMBL" id="KAG5531121.1"/>
    </source>
</evidence>
<sequence>MLEFSNEWEMWIKWFKGLFLTFVHVLAHGEISKDLTLTPKSAWLGISLLKFLRCLKW</sequence>
<accession>A0AAV6IQT9</accession>
<proteinExistence type="predicted"/>
<keyword evidence="2" id="KW-1185">Reference proteome</keyword>
<reference evidence="1" key="1">
    <citation type="submission" date="2020-08" db="EMBL/GenBank/DDBJ databases">
        <title>Plant Genome Project.</title>
        <authorList>
            <person name="Zhang R.-G."/>
        </authorList>
    </citation>
    <scope>NUCLEOTIDE SEQUENCE</scope>
    <source>
        <strain evidence="1">WSP0</strain>
        <tissue evidence="1">Leaf</tissue>
    </source>
</reference>
<comment type="caution">
    <text evidence="1">The sequence shown here is derived from an EMBL/GenBank/DDBJ whole genome shotgun (WGS) entry which is preliminary data.</text>
</comment>
<gene>
    <name evidence="1" type="ORF">RHGRI_025913</name>
</gene>
<evidence type="ECO:0000313" key="2">
    <source>
        <dbReference type="Proteomes" id="UP000823749"/>
    </source>
</evidence>
<name>A0AAV6IQT9_9ERIC</name>